<accession>A0A974NUM1</accession>
<name>A0A974NUM1_9SPHN</name>
<evidence type="ECO:0000313" key="3">
    <source>
        <dbReference type="Proteomes" id="UP000595894"/>
    </source>
</evidence>
<dbReference type="Proteomes" id="UP000595894">
    <property type="component" value="Chromosome"/>
</dbReference>
<gene>
    <name evidence="2" type="ORF">H5J25_18240</name>
</gene>
<dbReference type="InterPro" id="IPR051207">
    <property type="entry name" value="ComplexI_NDUFA9_subunit"/>
</dbReference>
<dbReference type="CDD" id="cd05271">
    <property type="entry name" value="NDUFA9_like_SDR_a"/>
    <property type="match status" value="1"/>
</dbReference>
<dbReference type="InterPro" id="IPR001509">
    <property type="entry name" value="Epimerase_deHydtase"/>
</dbReference>
<organism evidence="2 3">
    <name type="scientific">Sphingomonas aliaeris</name>
    <dbReference type="NCBI Taxonomy" id="2759526"/>
    <lineage>
        <taxon>Bacteria</taxon>
        <taxon>Pseudomonadati</taxon>
        <taxon>Pseudomonadota</taxon>
        <taxon>Alphaproteobacteria</taxon>
        <taxon>Sphingomonadales</taxon>
        <taxon>Sphingomonadaceae</taxon>
        <taxon>Sphingomonas</taxon>
    </lineage>
</organism>
<protein>
    <submittedName>
        <fullName evidence="2">Complex I NDUFA9 subunit family protein</fullName>
    </submittedName>
</protein>
<dbReference type="Gene3D" id="3.40.50.720">
    <property type="entry name" value="NAD(P)-binding Rossmann-like Domain"/>
    <property type="match status" value="1"/>
</dbReference>
<dbReference type="RefSeq" id="WP_202093538.1">
    <property type="nucleotide sequence ID" value="NZ_CP061035.1"/>
</dbReference>
<dbReference type="SUPFAM" id="SSF51735">
    <property type="entry name" value="NAD(P)-binding Rossmann-fold domains"/>
    <property type="match status" value="1"/>
</dbReference>
<dbReference type="AlphaFoldDB" id="A0A974NUM1"/>
<evidence type="ECO:0000259" key="1">
    <source>
        <dbReference type="Pfam" id="PF01370"/>
    </source>
</evidence>
<dbReference type="Pfam" id="PF01370">
    <property type="entry name" value="Epimerase"/>
    <property type="match status" value="1"/>
</dbReference>
<dbReference type="KEGG" id="sari:H5J25_18240"/>
<evidence type="ECO:0000313" key="2">
    <source>
        <dbReference type="EMBL" id="QQV77226.1"/>
    </source>
</evidence>
<dbReference type="GO" id="GO:0044877">
    <property type="term" value="F:protein-containing complex binding"/>
    <property type="evidence" value="ECO:0007669"/>
    <property type="project" value="TreeGrafter"/>
</dbReference>
<sequence>MKDMLVTLIGGGGFVGRYVAQELLKTGARVRIAQRDPKSAFFLKTQGALGQMQYAAVDVTKPESIARAVRGSDAVVNLVGVLSGNFQRIQAEGAENVAKAAAAASVAALVHVSAIGADAESDSAYGRSKGEGEAAVRAAFPSATILRPSIVFGREDQFVNRFAAMVAAFPVVPVLRSGAKFQPVYVADVAEGAAQAALQPGRFGGATYELGGPDVVSMGELIRWIANAIGRDPSIIELPDFAGAALSNLGFLPGAPITRDQWKMLQKDNIVTGTNGLEAFGITPTPMASVAHAWLVRYRREGRFGTLGQIT</sequence>
<dbReference type="PANTHER" id="PTHR12126">
    <property type="entry name" value="NADH-UBIQUINONE OXIDOREDUCTASE 39 KDA SUBUNIT-RELATED"/>
    <property type="match status" value="1"/>
</dbReference>
<feature type="domain" description="NAD-dependent epimerase/dehydratase" evidence="1">
    <location>
        <begin position="7"/>
        <end position="202"/>
    </location>
</feature>
<dbReference type="InterPro" id="IPR036291">
    <property type="entry name" value="NAD(P)-bd_dom_sf"/>
</dbReference>
<keyword evidence="3" id="KW-1185">Reference proteome</keyword>
<reference evidence="3" key="1">
    <citation type="submission" date="2020-09" db="EMBL/GenBank/DDBJ databases">
        <title>Sphingomonas sp., a new species isolated from pork steak.</title>
        <authorList>
            <person name="Heidler von Heilborn D."/>
        </authorList>
    </citation>
    <scope>NUCLEOTIDE SEQUENCE [LARGE SCALE GENOMIC DNA]</scope>
</reference>
<dbReference type="PANTHER" id="PTHR12126:SF11">
    <property type="entry name" value="NADH DEHYDROGENASE [UBIQUINONE] 1 ALPHA SUBCOMPLEX SUBUNIT 9, MITOCHONDRIAL"/>
    <property type="match status" value="1"/>
</dbReference>
<proteinExistence type="predicted"/>
<dbReference type="EMBL" id="CP061035">
    <property type="protein sequence ID" value="QQV77226.1"/>
    <property type="molecule type" value="Genomic_DNA"/>
</dbReference>